<evidence type="ECO:0000256" key="1">
    <source>
        <dbReference type="ARBA" id="ARBA00004651"/>
    </source>
</evidence>
<evidence type="ECO:0000259" key="15">
    <source>
        <dbReference type="Pfam" id="PF00520"/>
    </source>
</evidence>
<feature type="coiled-coil region" evidence="13">
    <location>
        <begin position="198"/>
        <end position="229"/>
    </location>
</feature>
<comment type="caution">
    <text evidence="16">The sequence shown here is derived from an EMBL/GenBank/DDBJ whole genome shotgun (WGS) entry which is preliminary data.</text>
</comment>
<evidence type="ECO:0000256" key="9">
    <source>
        <dbReference type="ARBA" id="ARBA00023065"/>
    </source>
</evidence>
<feature type="transmembrane region" description="Helical" evidence="14">
    <location>
        <begin position="157"/>
        <end position="175"/>
    </location>
</feature>
<dbReference type="EMBL" id="LASV01000012">
    <property type="protein sequence ID" value="KKA25811.1"/>
    <property type="molecule type" value="Genomic_DNA"/>
</dbReference>
<gene>
    <name evidence="16" type="ORF">T310_0197</name>
</gene>
<evidence type="ECO:0000313" key="16">
    <source>
        <dbReference type="EMBL" id="KKA25811.1"/>
    </source>
</evidence>
<dbReference type="AlphaFoldDB" id="A0A0F4Z6U5"/>
<dbReference type="GO" id="GO:0034702">
    <property type="term" value="C:monoatomic ion channel complex"/>
    <property type="evidence" value="ECO:0007669"/>
    <property type="project" value="UniProtKB-KW"/>
</dbReference>
<evidence type="ECO:0000256" key="14">
    <source>
        <dbReference type="SAM" id="Phobius"/>
    </source>
</evidence>
<evidence type="ECO:0000256" key="7">
    <source>
        <dbReference type="ARBA" id="ARBA00022989"/>
    </source>
</evidence>
<feature type="domain" description="Ion transport" evidence="15">
    <location>
        <begin position="79"/>
        <end position="199"/>
    </location>
</feature>
<accession>A0A0F4Z6U5</accession>
<dbReference type="Gene3D" id="1.20.120.350">
    <property type="entry name" value="Voltage-gated potassium channels. Chain C"/>
    <property type="match status" value="1"/>
</dbReference>
<dbReference type="RefSeq" id="XP_013332423.1">
    <property type="nucleotide sequence ID" value="XM_013476969.1"/>
</dbReference>
<keyword evidence="17" id="KW-1185">Reference proteome</keyword>
<keyword evidence="5 14" id="KW-0812">Transmembrane</keyword>
<dbReference type="InterPro" id="IPR005821">
    <property type="entry name" value="Ion_trans_dom"/>
</dbReference>
<keyword evidence="10 14" id="KW-0472">Membrane</keyword>
<evidence type="ECO:0000256" key="4">
    <source>
        <dbReference type="ARBA" id="ARBA00022475"/>
    </source>
</evidence>
<evidence type="ECO:0000256" key="6">
    <source>
        <dbReference type="ARBA" id="ARBA00022882"/>
    </source>
</evidence>
<dbReference type="Pfam" id="PF00520">
    <property type="entry name" value="Ion_trans"/>
    <property type="match status" value="1"/>
</dbReference>
<evidence type="ECO:0000256" key="2">
    <source>
        <dbReference type="ARBA" id="ARBA00015897"/>
    </source>
</evidence>
<dbReference type="Proteomes" id="UP000053958">
    <property type="component" value="Unassembled WGS sequence"/>
</dbReference>
<dbReference type="InterPro" id="IPR031846">
    <property type="entry name" value="Hvcn1"/>
</dbReference>
<organism evidence="16 17">
    <name type="scientific">Rasamsonia emersonii (strain ATCC 16479 / CBS 393.64 / IMI 116815)</name>
    <dbReference type="NCBI Taxonomy" id="1408163"/>
    <lineage>
        <taxon>Eukaryota</taxon>
        <taxon>Fungi</taxon>
        <taxon>Dikarya</taxon>
        <taxon>Ascomycota</taxon>
        <taxon>Pezizomycotina</taxon>
        <taxon>Eurotiomycetes</taxon>
        <taxon>Eurotiomycetidae</taxon>
        <taxon>Eurotiales</taxon>
        <taxon>Trichocomaceae</taxon>
        <taxon>Rasamsonia</taxon>
    </lineage>
</organism>
<dbReference type="GO" id="GO:0030171">
    <property type="term" value="F:voltage-gated proton channel activity"/>
    <property type="evidence" value="ECO:0007669"/>
    <property type="project" value="InterPro"/>
</dbReference>
<feature type="transmembrane region" description="Helical" evidence="14">
    <location>
        <begin position="82"/>
        <end position="104"/>
    </location>
</feature>
<dbReference type="GO" id="GO:0005886">
    <property type="term" value="C:plasma membrane"/>
    <property type="evidence" value="ECO:0007669"/>
    <property type="project" value="UniProtKB-SubCell"/>
</dbReference>
<dbReference type="STRING" id="1408163.A0A0F4Z6U5"/>
<feature type="transmembrane region" description="Helical" evidence="14">
    <location>
        <begin position="125"/>
        <end position="151"/>
    </location>
</feature>
<evidence type="ECO:0000256" key="11">
    <source>
        <dbReference type="ARBA" id="ARBA00023303"/>
    </source>
</evidence>
<protein>
    <recommendedName>
        <fullName evidence="2">Voltage-gated hydrogen channel 1</fullName>
    </recommendedName>
    <alternativeName>
        <fullName evidence="12">Hydrogen voltage-gated channel 1</fullName>
    </alternativeName>
</protein>
<dbReference type="PANTHER" id="PTHR46480:SF1">
    <property type="entry name" value="VOLTAGE-GATED HYDROGEN CHANNEL 1"/>
    <property type="match status" value="1"/>
</dbReference>
<keyword evidence="7 14" id="KW-1133">Transmembrane helix</keyword>
<name>A0A0F4Z6U5_RASE3</name>
<reference evidence="16 17" key="1">
    <citation type="submission" date="2015-04" db="EMBL/GenBank/DDBJ databases">
        <authorList>
            <person name="Heijne W.H."/>
            <person name="Fedorova N.D."/>
            <person name="Nierman W.C."/>
            <person name="Vollebregt A.W."/>
            <person name="Zhao Z."/>
            <person name="Wu L."/>
            <person name="Kumar M."/>
            <person name="Stam H."/>
            <person name="van den Berg M.A."/>
            <person name="Pel H.J."/>
        </authorList>
    </citation>
    <scope>NUCLEOTIDE SEQUENCE [LARGE SCALE GENOMIC DNA]</scope>
    <source>
        <strain evidence="16 17">CBS 393.64</strain>
    </source>
</reference>
<comment type="subcellular location">
    <subcellularLocation>
        <location evidence="1">Cell membrane</location>
        <topology evidence="1">Multi-pass membrane protein</topology>
    </subcellularLocation>
</comment>
<dbReference type="InterPro" id="IPR027359">
    <property type="entry name" value="Volt_channel_dom_sf"/>
</dbReference>
<dbReference type="PANTHER" id="PTHR46480">
    <property type="entry name" value="F20B24.22"/>
    <property type="match status" value="1"/>
</dbReference>
<evidence type="ECO:0000256" key="3">
    <source>
        <dbReference type="ARBA" id="ARBA00022448"/>
    </source>
</evidence>
<keyword evidence="9" id="KW-0406">Ion transport</keyword>
<evidence type="ECO:0000256" key="13">
    <source>
        <dbReference type="SAM" id="Coils"/>
    </source>
</evidence>
<evidence type="ECO:0000256" key="5">
    <source>
        <dbReference type="ARBA" id="ARBA00022692"/>
    </source>
</evidence>
<sequence length="246" mass="27894">MASPAVVQPLLRPLDTASSSHFFPHSSSVADFIGRHLPSWHPAHPRQQQQQQDAVDGVLGDSDAAGWRRHTRAFLFSRWGHYLVLLLVAVDVACIFADFLIELHTCELKQRHRRIDPRWGTAQEALGLVSLVFSCLFMLELIAATLSFGLHYFSSKFHVFDSLVIVVAFVLDVALRGIVEEIGSLVVVLRLWRVFKIIEELSAASADALEKYEDQVEELRRENHMLKRRLRVDADIEAEADVDEED</sequence>
<dbReference type="OrthoDB" id="427456at2759"/>
<dbReference type="GeneID" id="25312252"/>
<keyword evidence="4" id="KW-1003">Cell membrane</keyword>
<keyword evidence="11" id="KW-0407">Ion channel</keyword>
<keyword evidence="8 13" id="KW-0175">Coiled coil</keyword>
<evidence type="ECO:0000313" key="17">
    <source>
        <dbReference type="Proteomes" id="UP000053958"/>
    </source>
</evidence>
<keyword evidence="6" id="KW-0851">Voltage-gated channel</keyword>
<evidence type="ECO:0000256" key="12">
    <source>
        <dbReference type="ARBA" id="ARBA00031989"/>
    </source>
</evidence>
<evidence type="ECO:0000256" key="10">
    <source>
        <dbReference type="ARBA" id="ARBA00023136"/>
    </source>
</evidence>
<proteinExistence type="predicted"/>
<keyword evidence="3" id="KW-0813">Transport</keyword>
<evidence type="ECO:0000256" key="8">
    <source>
        <dbReference type="ARBA" id="ARBA00023054"/>
    </source>
</evidence>